<dbReference type="PANTHER" id="PTHR24559">
    <property type="entry name" value="TRANSPOSON TY3-I GAG-POL POLYPROTEIN"/>
    <property type="match status" value="1"/>
</dbReference>
<gene>
    <name evidence="2" type="ORF">EMPS_08707</name>
</gene>
<accession>A0A9P3HGW9</accession>
<reference evidence="2" key="1">
    <citation type="submission" date="2021-11" db="EMBL/GenBank/DDBJ databases">
        <authorList>
            <person name="Herlambang A."/>
            <person name="Guo Y."/>
            <person name="Takashima Y."/>
            <person name="Nishizawa T."/>
        </authorList>
    </citation>
    <scope>NUCLEOTIDE SEQUENCE</scope>
    <source>
        <strain evidence="2">E1425</strain>
    </source>
</reference>
<dbReference type="InterPro" id="IPR043128">
    <property type="entry name" value="Rev_trsase/Diguanyl_cyclase"/>
</dbReference>
<dbReference type="Proteomes" id="UP000827284">
    <property type="component" value="Unassembled WGS sequence"/>
</dbReference>
<dbReference type="EMBL" id="BQFW01000012">
    <property type="protein sequence ID" value="GJJ76348.1"/>
    <property type="molecule type" value="Genomic_DNA"/>
</dbReference>
<sequence>MKVFLAVPEGVELYTRPRVFAASQVPILDAAVEAWIKDDVIMLAPAGNRYNNTLTLAAKKDLEGNKTLYRVCLDPRPLNAYLPDDNFPVPLISDIMNFAGGNEVFTTIDLRQAYHRLPIHAADRNLTAFMHGGVQYMFKKAPFGLKPLSSLFQRGMSRILGD</sequence>
<keyword evidence="3" id="KW-1185">Reference proteome</keyword>
<dbReference type="Gene3D" id="3.30.70.270">
    <property type="match status" value="1"/>
</dbReference>
<feature type="domain" description="Reverse transcriptase" evidence="1">
    <location>
        <begin position="59"/>
        <end position="160"/>
    </location>
</feature>
<name>A0A9P3HGW9_9FUNG</name>
<dbReference type="Pfam" id="PF00078">
    <property type="entry name" value="RVT_1"/>
    <property type="match status" value="1"/>
</dbReference>
<reference evidence="2" key="2">
    <citation type="journal article" date="2022" name="Microbiol. Resour. Announc.">
        <title>Whole-Genome Sequence of Entomortierella parvispora E1425, a Mucoromycotan Fungus Associated with Burkholderiaceae-Related Endosymbiotic Bacteria.</title>
        <authorList>
            <person name="Herlambang A."/>
            <person name="Guo Y."/>
            <person name="Takashima Y."/>
            <person name="Narisawa K."/>
            <person name="Ohta H."/>
            <person name="Nishizawa T."/>
        </authorList>
    </citation>
    <scope>NUCLEOTIDE SEQUENCE</scope>
    <source>
        <strain evidence="2">E1425</strain>
    </source>
</reference>
<dbReference type="AlphaFoldDB" id="A0A9P3HGW9"/>
<organism evidence="2 3">
    <name type="scientific">Entomortierella parvispora</name>
    <dbReference type="NCBI Taxonomy" id="205924"/>
    <lineage>
        <taxon>Eukaryota</taxon>
        <taxon>Fungi</taxon>
        <taxon>Fungi incertae sedis</taxon>
        <taxon>Mucoromycota</taxon>
        <taxon>Mortierellomycotina</taxon>
        <taxon>Mortierellomycetes</taxon>
        <taxon>Mortierellales</taxon>
        <taxon>Mortierellaceae</taxon>
        <taxon>Entomortierella</taxon>
    </lineage>
</organism>
<dbReference type="SUPFAM" id="SSF56672">
    <property type="entry name" value="DNA/RNA polymerases"/>
    <property type="match status" value="1"/>
</dbReference>
<dbReference type="InterPro" id="IPR000477">
    <property type="entry name" value="RT_dom"/>
</dbReference>
<dbReference type="CDD" id="cd01647">
    <property type="entry name" value="RT_LTR"/>
    <property type="match status" value="1"/>
</dbReference>
<dbReference type="Gene3D" id="3.10.10.10">
    <property type="entry name" value="HIV Type 1 Reverse Transcriptase, subunit A, domain 1"/>
    <property type="match status" value="1"/>
</dbReference>
<proteinExistence type="predicted"/>
<evidence type="ECO:0000313" key="2">
    <source>
        <dbReference type="EMBL" id="GJJ76348.1"/>
    </source>
</evidence>
<comment type="caution">
    <text evidence="2">The sequence shown here is derived from an EMBL/GenBank/DDBJ whole genome shotgun (WGS) entry which is preliminary data.</text>
</comment>
<dbReference type="InterPro" id="IPR053134">
    <property type="entry name" value="RNA-dir_DNA_polymerase"/>
</dbReference>
<dbReference type="InterPro" id="IPR043502">
    <property type="entry name" value="DNA/RNA_pol_sf"/>
</dbReference>
<protein>
    <recommendedName>
        <fullName evidence="1">Reverse transcriptase domain-containing protein</fullName>
    </recommendedName>
</protein>
<evidence type="ECO:0000259" key="1">
    <source>
        <dbReference type="Pfam" id="PF00078"/>
    </source>
</evidence>
<dbReference type="OrthoDB" id="2424837at2759"/>
<evidence type="ECO:0000313" key="3">
    <source>
        <dbReference type="Proteomes" id="UP000827284"/>
    </source>
</evidence>
<dbReference type="PANTHER" id="PTHR24559:SF438">
    <property type="entry name" value="PEPTIDASE A2 DOMAIN-CONTAINING PROTEIN"/>
    <property type="match status" value="1"/>
</dbReference>